<gene>
    <name evidence="2" type="ordered locus">CC_3288</name>
</gene>
<dbReference type="Pfam" id="PF04325">
    <property type="entry name" value="DUF465"/>
    <property type="match status" value="1"/>
</dbReference>
<keyword evidence="3" id="KW-1185">Reference proteome</keyword>
<evidence type="ECO:0000313" key="2">
    <source>
        <dbReference type="EMBL" id="AAK25250.1"/>
    </source>
</evidence>
<dbReference type="SMR" id="Q9A3B6"/>
<sequence>MRGRLRRLRALSRASWPPQKLPAIRLAVQLWRDWPRRCRRRTAERLYRLSAFAIYDPPRGPIEMTSMNDDDPSEDTDIAIERRLADLREDHKDLDDSIRALEERFQPDMLQIARLKRKKLALKDEIGRLEDLLTPDIIA</sequence>
<proteinExistence type="predicted"/>
<dbReference type="PIR" id="F87656">
    <property type="entry name" value="F87656"/>
</dbReference>
<dbReference type="InterPro" id="IPR007420">
    <property type="entry name" value="DUF465"/>
</dbReference>
<feature type="coiled-coil region" evidence="1">
    <location>
        <begin position="84"/>
        <end position="132"/>
    </location>
</feature>
<evidence type="ECO:0000313" key="3">
    <source>
        <dbReference type="Proteomes" id="UP000001816"/>
    </source>
</evidence>
<protein>
    <recommendedName>
        <fullName evidence="4">DUF465 domain-containing protein</fullName>
    </recommendedName>
</protein>
<dbReference type="EnsemblBacteria" id="AAK25250">
    <property type="protein sequence ID" value="AAK25250"/>
    <property type="gene ID" value="CC_3288"/>
</dbReference>
<organism evidence="2 3">
    <name type="scientific">Caulobacter vibrioides (strain ATCC 19089 / CIP 103742 / CB 15)</name>
    <name type="common">Caulobacter crescentus</name>
    <dbReference type="NCBI Taxonomy" id="190650"/>
    <lineage>
        <taxon>Bacteria</taxon>
        <taxon>Pseudomonadati</taxon>
        <taxon>Pseudomonadota</taxon>
        <taxon>Alphaproteobacteria</taxon>
        <taxon>Caulobacterales</taxon>
        <taxon>Caulobacteraceae</taxon>
        <taxon>Caulobacter</taxon>
    </lineage>
</organism>
<dbReference type="Proteomes" id="UP000001816">
    <property type="component" value="Chromosome"/>
</dbReference>
<evidence type="ECO:0000256" key="1">
    <source>
        <dbReference type="SAM" id="Coils"/>
    </source>
</evidence>
<dbReference type="HOGENOM" id="CLU_1841520_0_0_5"/>
<name>Q9A3B6_CAUVC</name>
<dbReference type="EMBL" id="AE005673">
    <property type="protein sequence ID" value="AAK25250.1"/>
    <property type="molecule type" value="Genomic_DNA"/>
</dbReference>
<reference evidence="2 3" key="1">
    <citation type="journal article" date="2001" name="Proc. Natl. Acad. Sci. U.S.A.">
        <title>Complete genome sequence of Caulobacter crescentus.</title>
        <authorList>
            <person name="Nierman W.C."/>
            <person name="Feldblyum T.V."/>
            <person name="Laub M.T."/>
            <person name="Paulsen I.T."/>
            <person name="Nelson K.E."/>
            <person name="Eisen J.A."/>
            <person name="Heidelberg J.F."/>
            <person name="Alley M.R."/>
            <person name="Ohta N."/>
            <person name="Maddock J.R."/>
            <person name="Potocka I."/>
            <person name="Nelson W.C."/>
            <person name="Newton A."/>
            <person name="Stephens C."/>
            <person name="Phadke N.D."/>
            <person name="Ely B."/>
            <person name="DeBoy R.T."/>
            <person name="Dodson R.J."/>
            <person name="Durkin A.S."/>
            <person name="Gwinn M.L."/>
            <person name="Haft D.H."/>
            <person name="Kolonay J.F."/>
            <person name="Smit J."/>
            <person name="Craven M.B."/>
            <person name="Khouri H."/>
            <person name="Shetty J."/>
            <person name="Berry K."/>
            <person name="Utterback T."/>
            <person name="Tran K."/>
            <person name="Wolf A."/>
            <person name="Vamathevan J."/>
            <person name="Ermolaeva M."/>
            <person name="White O."/>
            <person name="Salzberg S.L."/>
            <person name="Venter J.C."/>
            <person name="Shapiro L."/>
            <person name="Fraser C.M."/>
        </authorList>
    </citation>
    <scope>NUCLEOTIDE SEQUENCE [LARGE SCALE GENOMIC DNA]</scope>
    <source>
        <strain evidence="3">ATCC 19089 / CB15</strain>
    </source>
</reference>
<dbReference type="KEGG" id="ccr:CC_3288"/>
<dbReference type="eggNOG" id="COG5481">
    <property type="taxonomic scope" value="Bacteria"/>
</dbReference>
<keyword evidence="1" id="KW-0175">Coiled coil</keyword>
<dbReference type="STRING" id="190650.CC_3288"/>
<dbReference type="PATRIC" id="fig|190650.5.peg.3294"/>
<evidence type="ECO:0008006" key="4">
    <source>
        <dbReference type="Google" id="ProtNLM"/>
    </source>
</evidence>
<dbReference type="InterPro" id="IPR038444">
    <property type="entry name" value="DUF465_sf"/>
</dbReference>
<accession>Q9A3B6</accession>
<dbReference type="AlphaFoldDB" id="Q9A3B6"/>
<dbReference type="BioCyc" id="CAULO:CC3288-MONOMER"/>
<dbReference type="Gene3D" id="6.10.280.50">
    <property type="match status" value="1"/>
</dbReference>